<feature type="transmembrane region" description="Helical" evidence="8">
    <location>
        <begin position="120"/>
        <end position="143"/>
    </location>
</feature>
<keyword evidence="5" id="KW-0378">Hydrolase</keyword>
<reference evidence="9 10" key="1">
    <citation type="submission" date="2020-10" db="EMBL/GenBank/DDBJ databases">
        <title>Mucilaginibacter mali sp. nov., isolated from rhizosphere soil of apple orchard.</title>
        <authorList>
            <person name="Lee J.-S."/>
            <person name="Kim H.S."/>
            <person name="Kim J.-S."/>
        </authorList>
    </citation>
    <scope>NUCLEOTIDE SEQUENCE [LARGE SCALE GENOMIC DNA]</scope>
    <source>
        <strain evidence="9 10">KCTC 23157</strain>
    </source>
</reference>
<evidence type="ECO:0000256" key="6">
    <source>
        <dbReference type="ARBA" id="ARBA00022989"/>
    </source>
</evidence>
<proteinExistence type="predicted"/>
<evidence type="ECO:0000313" key="10">
    <source>
        <dbReference type="Proteomes" id="UP000632774"/>
    </source>
</evidence>
<dbReference type="InterPro" id="IPR026392">
    <property type="entry name" value="Exo/Archaeosortase_dom"/>
</dbReference>
<keyword evidence="7 8" id="KW-0472">Membrane</keyword>
<evidence type="ECO:0000256" key="2">
    <source>
        <dbReference type="ARBA" id="ARBA00022475"/>
    </source>
</evidence>
<evidence type="ECO:0000256" key="5">
    <source>
        <dbReference type="ARBA" id="ARBA00022801"/>
    </source>
</evidence>
<comment type="caution">
    <text evidence="9">The sequence shown here is derived from an EMBL/GenBank/DDBJ whole genome shotgun (WGS) entry which is preliminary data.</text>
</comment>
<evidence type="ECO:0000256" key="1">
    <source>
        <dbReference type="ARBA" id="ARBA00004651"/>
    </source>
</evidence>
<accession>A0ABR9XF19</accession>
<feature type="transmembrane region" description="Helical" evidence="8">
    <location>
        <begin position="86"/>
        <end position="108"/>
    </location>
</feature>
<evidence type="ECO:0000256" key="4">
    <source>
        <dbReference type="ARBA" id="ARBA00022692"/>
    </source>
</evidence>
<dbReference type="RefSeq" id="WP_194105358.1">
    <property type="nucleotide sequence ID" value="NZ_JADFFM010000001.1"/>
</dbReference>
<protein>
    <recommendedName>
        <fullName evidence="11">Exosortase/archaeosortase family protein</fullName>
    </recommendedName>
</protein>
<dbReference type="Pfam" id="PF09721">
    <property type="entry name" value="Exosortase_EpsH"/>
    <property type="match status" value="1"/>
</dbReference>
<gene>
    <name evidence="9" type="ORF">IRJ18_06385</name>
</gene>
<evidence type="ECO:0000256" key="3">
    <source>
        <dbReference type="ARBA" id="ARBA00022670"/>
    </source>
</evidence>
<comment type="subcellular location">
    <subcellularLocation>
        <location evidence="1">Cell membrane</location>
        <topology evidence="1">Multi-pass membrane protein</topology>
    </subcellularLocation>
</comment>
<dbReference type="EMBL" id="JADFFM010000001">
    <property type="protein sequence ID" value="MBE9665982.1"/>
    <property type="molecule type" value="Genomic_DNA"/>
</dbReference>
<keyword evidence="3" id="KW-0645">Protease</keyword>
<evidence type="ECO:0008006" key="11">
    <source>
        <dbReference type="Google" id="ProtNLM"/>
    </source>
</evidence>
<sequence>MPAQKNKEPIRFVVTFLVLFLVFYYFNIVFFGLTSPGRHYNGFLANNLNYIDWLRWVLLKCSAIILHLFGYTAITNKYELLVAGKGIIKLVYTCLGLGVMSFFAAFVIAYPKPLKPKLVFLIGGLLSIQFLNVVRFVILALFWDKRNSQVIDHHTLFNIFIYIAIVVSLYFWTKPLTTKHNAAN</sequence>
<feature type="transmembrane region" description="Helical" evidence="8">
    <location>
        <begin position="12"/>
        <end position="33"/>
    </location>
</feature>
<feature type="transmembrane region" description="Helical" evidence="8">
    <location>
        <begin position="53"/>
        <end position="74"/>
    </location>
</feature>
<keyword evidence="6 8" id="KW-1133">Transmembrane helix</keyword>
<evidence type="ECO:0000256" key="8">
    <source>
        <dbReference type="SAM" id="Phobius"/>
    </source>
</evidence>
<dbReference type="InterPro" id="IPR019127">
    <property type="entry name" value="Exosortase"/>
</dbReference>
<feature type="transmembrane region" description="Helical" evidence="8">
    <location>
        <begin position="155"/>
        <end position="172"/>
    </location>
</feature>
<dbReference type="NCBIfam" id="NF046083">
    <property type="entry name" value="exosort_XrtY"/>
    <property type="match status" value="1"/>
</dbReference>
<evidence type="ECO:0000256" key="7">
    <source>
        <dbReference type="ARBA" id="ARBA00023136"/>
    </source>
</evidence>
<evidence type="ECO:0000313" key="9">
    <source>
        <dbReference type="EMBL" id="MBE9665982.1"/>
    </source>
</evidence>
<keyword evidence="10" id="KW-1185">Reference proteome</keyword>
<keyword evidence="2" id="KW-1003">Cell membrane</keyword>
<dbReference type="NCBIfam" id="TIGR04178">
    <property type="entry name" value="exo_archaeo"/>
    <property type="match status" value="1"/>
</dbReference>
<dbReference type="Proteomes" id="UP000632774">
    <property type="component" value="Unassembled WGS sequence"/>
</dbReference>
<keyword evidence="4 8" id="KW-0812">Transmembrane</keyword>
<organism evidence="9 10">
    <name type="scientific">Mucilaginibacter boryungensis</name>
    <dbReference type="NCBI Taxonomy" id="768480"/>
    <lineage>
        <taxon>Bacteria</taxon>
        <taxon>Pseudomonadati</taxon>
        <taxon>Bacteroidota</taxon>
        <taxon>Sphingobacteriia</taxon>
        <taxon>Sphingobacteriales</taxon>
        <taxon>Sphingobacteriaceae</taxon>
        <taxon>Mucilaginibacter</taxon>
    </lineage>
</organism>
<name>A0ABR9XF19_9SPHI</name>